<evidence type="ECO:0000256" key="6">
    <source>
        <dbReference type="ARBA" id="ARBA00022842"/>
    </source>
</evidence>
<dbReference type="Gene3D" id="3.40.1190.10">
    <property type="entry name" value="Mur-like, catalytic domain"/>
    <property type="match status" value="1"/>
</dbReference>
<dbReference type="RefSeq" id="XP_005538003.1">
    <property type="nucleotide sequence ID" value="XM_005537946.1"/>
</dbReference>
<dbReference type="InterPro" id="IPR036615">
    <property type="entry name" value="Mur_ligase_C_dom_sf"/>
</dbReference>
<keyword evidence="9" id="KW-1185">Reference proteome</keyword>
<keyword evidence="5" id="KW-0067">ATP-binding</keyword>
<dbReference type="Proteomes" id="UP000007014">
    <property type="component" value="Chromosome 17"/>
</dbReference>
<proteinExistence type="inferred from homology"/>
<keyword evidence="4" id="KW-0547">Nucleotide-binding</keyword>
<dbReference type="GeneID" id="16996410"/>
<dbReference type="Gene3D" id="3.90.190.20">
    <property type="entry name" value="Mur ligase, C-terminal domain"/>
    <property type="match status" value="1"/>
</dbReference>
<gene>
    <name evidence="8" type="ORF">CYME_CMQ033C</name>
</gene>
<accession>M1VFZ8</accession>
<dbReference type="NCBIfam" id="TIGR01499">
    <property type="entry name" value="folC"/>
    <property type="match status" value="1"/>
</dbReference>
<evidence type="ECO:0000256" key="7">
    <source>
        <dbReference type="SAM" id="MobiDB-lite"/>
    </source>
</evidence>
<evidence type="ECO:0000256" key="3">
    <source>
        <dbReference type="ARBA" id="ARBA00022723"/>
    </source>
</evidence>
<evidence type="ECO:0000256" key="2">
    <source>
        <dbReference type="ARBA" id="ARBA00022598"/>
    </source>
</evidence>
<dbReference type="SUPFAM" id="SSF53244">
    <property type="entry name" value="MurD-like peptide ligases, peptide-binding domain"/>
    <property type="match status" value="1"/>
</dbReference>
<dbReference type="PANTHER" id="PTHR11136:SF0">
    <property type="entry name" value="DIHYDROFOLATE SYNTHETASE-RELATED"/>
    <property type="match status" value="1"/>
</dbReference>
<dbReference type="KEGG" id="cme:CYME_CMQ033C"/>
<keyword evidence="3" id="KW-0479">Metal-binding</keyword>
<evidence type="ECO:0000256" key="4">
    <source>
        <dbReference type="ARBA" id="ARBA00022741"/>
    </source>
</evidence>
<dbReference type="HOGENOM" id="CLU_015869_1_2_1"/>
<evidence type="ECO:0000256" key="5">
    <source>
        <dbReference type="ARBA" id="ARBA00022840"/>
    </source>
</evidence>
<keyword evidence="2" id="KW-0436">Ligase</keyword>
<dbReference type="OrthoDB" id="5212574at2759"/>
<reference evidence="8 9" key="1">
    <citation type="journal article" date="2004" name="Nature">
        <title>Genome sequence of the ultrasmall unicellular red alga Cyanidioschyzon merolae 10D.</title>
        <authorList>
            <person name="Matsuzaki M."/>
            <person name="Misumi O."/>
            <person name="Shin-i T."/>
            <person name="Maruyama S."/>
            <person name="Takahara M."/>
            <person name="Miyagishima S."/>
            <person name="Mori T."/>
            <person name="Nishida K."/>
            <person name="Yagisawa F."/>
            <person name="Nishida K."/>
            <person name="Yoshida Y."/>
            <person name="Nishimura Y."/>
            <person name="Nakao S."/>
            <person name="Kobayashi T."/>
            <person name="Momoyama Y."/>
            <person name="Higashiyama T."/>
            <person name="Minoda A."/>
            <person name="Sano M."/>
            <person name="Nomoto H."/>
            <person name="Oishi K."/>
            <person name="Hayashi H."/>
            <person name="Ohta F."/>
            <person name="Nishizaka S."/>
            <person name="Haga S."/>
            <person name="Miura S."/>
            <person name="Morishita T."/>
            <person name="Kabeya Y."/>
            <person name="Terasawa K."/>
            <person name="Suzuki Y."/>
            <person name="Ishii Y."/>
            <person name="Asakawa S."/>
            <person name="Takano H."/>
            <person name="Ohta N."/>
            <person name="Kuroiwa H."/>
            <person name="Tanaka K."/>
            <person name="Shimizu N."/>
            <person name="Sugano S."/>
            <person name="Sato N."/>
            <person name="Nozaki H."/>
            <person name="Ogasawara N."/>
            <person name="Kohara Y."/>
            <person name="Kuroiwa T."/>
        </authorList>
    </citation>
    <scope>NUCLEOTIDE SEQUENCE [LARGE SCALE GENOMIC DNA]</scope>
    <source>
        <strain evidence="8 9">10D</strain>
    </source>
</reference>
<dbReference type="GO" id="GO:0005524">
    <property type="term" value="F:ATP binding"/>
    <property type="evidence" value="ECO:0007669"/>
    <property type="project" value="UniProtKB-KW"/>
</dbReference>
<protein>
    <submittedName>
        <fullName evidence="8">Folylpolyglutamate synthase / dihydrofolate synthase</fullName>
    </submittedName>
</protein>
<evidence type="ECO:0000256" key="1">
    <source>
        <dbReference type="ARBA" id="ARBA00008276"/>
    </source>
</evidence>
<dbReference type="PANTHER" id="PTHR11136">
    <property type="entry name" value="FOLYLPOLYGLUTAMATE SYNTHASE-RELATED"/>
    <property type="match status" value="1"/>
</dbReference>
<sequence>MAWRTASGVFTRGVDGTVSQRLRQLLTRLDELVNWERLQRANTGQRQREMRVDVKPAKRLLDALGSPQHCYRAVHIAGTKGKGTLAAMLTAYLVKQKGFRVGTYTSPHVERIQERVRLQGACIEDEALADALESALAAADPFLQDGVPVVERPTWFDVMTAAGFLAMKTAGVEYAVIECGMGGAKDSTNVLGAEVCLLTSVALEHAEIIGPGLADIAREKAGIAWRPSCILISGVHQPELRQVIRETVEQLSPPAPRSVVFVDAASWEERNQLMAERAIKELAARYGWLQCEPPDWSLLQPQMKQMLPGRMEWFALHRGTLSVNVLVDGAHIPETVQRLPCGAWIVLAMGRDKRVEEFTEALMRFAPRAIICTRVGDDPSYMPADELHERAHRVVANHAAAVSQTPVFKVALPEEALRRAVELAATAAGPEKPHSVVCIGSLHLAGIIRRTLLRDWNTGSIPDSRTSAAEPPAGKPQAHIAL</sequence>
<dbReference type="InterPro" id="IPR018109">
    <property type="entry name" value="Folylpolyglutamate_synth_CS"/>
</dbReference>
<dbReference type="eggNOG" id="KOG2525">
    <property type="taxonomic scope" value="Eukaryota"/>
</dbReference>
<evidence type="ECO:0000313" key="8">
    <source>
        <dbReference type="EMBL" id="BAM81967.1"/>
    </source>
</evidence>
<dbReference type="SUPFAM" id="SSF53623">
    <property type="entry name" value="MurD-like peptide ligases, catalytic domain"/>
    <property type="match status" value="1"/>
</dbReference>
<dbReference type="InterPro" id="IPR036565">
    <property type="entry name" value="Mur-like_cat_sf"/>
</dbReference>
<comment type="similarity">
    <text evidence="1">Belongs to the folylpolyglutamate synthase family.</text>
</comment>
<dbReference type="GO" id="GO:0004326">
    <property type="term" value="F:tetrahydrofolylpolyglutamate synthase activity"/>
    <property type="evidence" value="ECO:0007669"/>
    <property type="project" value="InterPro"/>
</dbReference>
<dbReference type="GO" id="GO:0008841">
    <property type="term" value="F:dihydrofolate synthase activity"/>
    <property type="evidence" value="ECO:0007669"/>
    <property type="project" value="TreeGrafter"/>
</dbReference>
<feature type="region of interest" description="Disordered" evidence="7">
    <location>
        <begin position="459"/>
        <end position="482"/>
    </location>
</feature>
<dbReference type="Gramene" id="CMQ033CT">
    <property type="protein sequence ID" value="CMQ033CT"/>
    <property type="gene ID" value="CMQ033C"/>
</dbReference>
<dbReference type="PROSITE" id="PS01012">
    <property type="entry name" value="FOLYLPOLYGLU_SYNT_2"/>
    <property type="match status" value="1"/>
</dbReference>
<dbReference type="STRING" id="280699.M1VFZ8"/>
<dbReference type="EMBL" id="AP006499">
    <property type="protein sequence ID" value="BAM81967.1"/>
    <property type="molecule type" value="Genomic_DNA"/>
</dbReference>
<name>M1VFZ8_CYAM1</name>
<dbReference type="GO" id="GO:0046872">
    <property type="term" value="F:metal ion binding"/>
    <property type="evidence" value="ECO:0007669"/>
    <property type="project" value="UniProtKB-KW"/>
</dbReference>
<dbReference type="OMA" id="HVISELM"/>
<dbReference type="InterPro" id="IPR001645">
    <property type="entry name" value="Folylpolyglutamate_synth"/>
</dbReference>
<evidence type="ECO:0000313" key="9">
    <source>
        <dbReference type="Proteomes" id="UP000007014"/>
    </source>
</evidence>
<organism evidence="8 9">
    <name type="scientific">Cyanidioschyzon merolae (strain NIES-3377 / 10D)</name>
    <name type="common">Unicellular red alga</name>
    <dbReference type="NCBI Taxonomy" id="280699"/>
    <lineage>
        <taxon>Eukaryota</taxon>
        <taxon>Rhodophyta</taxon>
        <taxon>Bangiophyceae</taxon>
        <taxon>Cyanidiales</taxon>
        <taxon>Cyanidiaceae</taxon>
        <taxon>Cyanidioschyzon</taxon>
    </lineage>
</organism>
<dbReference type="AlphaFoldDB" id="M1VFZ8"/>
<reference evidence="8 9" key="2">
    <citation type="journal article" date="2007" name="BMC Biol.">
        <title>A 100%-complete sequence reveals unusually simple genomic features in the hot-spring red alga Cyanidioschyzon merolae.</title>
        <authorList>
            <person name="Nozaki H."/>
            <person name="Takano H."/>
            <person name="Misumi O."/>
            <person name="Terasawa K."/>
            <person name="Matsuzaki M."/>
            <person name="Maruyama S."/>
            <person name="Nishida K."/>
            <person name="Yagisawa F."/>
            <person name="Yoshida Y."/>
            <person name="Fujiwara T."/>
            <person name="Takio S."/>
            <person name="Tamura K."/>
            <person name="Chung S.J."/>
            <person name="Nakamura S."/>
            <person name="Kuroiwa H."/>
            <person name="Tanaka K."/>
            <person name="Sato N."/>
            <person name="Kuroiwa T."/>
        </authorList>
    </citation>
    <scope>NUCLEOTIDE SEQUENCE [LARGE SCALE GENOMIC DNA]</scope>
    <source>
        <strain evidence="8 9">10D</strain>
    </source>
</reference>
<keyword evidence="6" id="KW-0460">Magnesium</keyword>
<dbReference type="GO" id="GO:0005737">
    <property type="term" value="C:cytoplasm"/>
    <property type="evidence" value="ECO:0007669"/>
    <property type="project" value="TreeGrafter"/>
</dbReference>